<sequence>MEKQNFRASVFFKWFVNNKVVTALLVVLLLLLNILLLSKVNFIFAPIADFLTIVSLPVVLAAVFYYLLNPIVDYLEKKRVPRIASIIVLFILIAGLLVWGLAYAIPSISNSVASFSKHVPNYVEQMQEEVNKLLTNRHFEQFRPQMDNFMDSLGNNIVDWSKNFSTAAFSSITDVITRTASVFISLVIFPFVLFYLLRDGKNLNGYITHLLPVNWRKDTSKILTEMNSQLANYVRGQVIVAIAVALMLAIGLPIIGLRYGITLAILSGLFNLIPFLGFYLAIIPAMIIGLATGGPIMLLKVLIVYIIEQTLEGRFVSPLVLGKQLSIHPITVLFVLLTAGKVFGLWGVLLGIPFYAAAKVIITHIYDWYREISELYQPDDLGNTSELEKIEES</sequence>
<keyword evidence="7 8" id="KW-0472">Membrane</keyword>
<dbReference type="EMBL" id="JARYTV010000001">
    <property type="protein sequence ID" value="MDH7959046.1"/>
    <property type="molecule type" value="Genomic_DNA"/>
</dbReference>
<keyword evidence="6 8" id="KW-1133">Transmembrane helix</keyword>
<protein>
    <submittedName>
        <fullName evidence="9">AI-2E family transporter</fullName>
    </submittedName>
    <submittedName>
        <fullName evidence="10">Predicted PurR-regulated permease PerM</fullName>
    </submittedName>
</protein>
<evidence type="ECO:0000256" key="2">
    <source>
        <dbReference type="ARBA" id="ARBA00009773"/>
    </source>
</evidence>
<evidence type="ECO:0000256" key="1">
    <source>
        <dbReference type="ARBA" id="ARBA00004651"/>
    </source>
</evidence>
<dbReference type="Pfam" id="PF01594">
    <property type="entry name" value="AI-2E_transport"/>
    <property type="match status" value="1"/>
</dbReference>
<feature type="transmembrane region" description="Helical" evidence="8">
    <location>
        <begin position="287"/>
        <end position="307"/>
    </location>
</feature>
<dbReference type="GO" id="GO:0055085">
    <property type="term" value="P:transmembrane transport"/>
    <property type="evidence" value="ECO:0007669"/>
    <property type="project" value="TreeGrafter"/>
</dbReference>
<dbReference type="GO" id="GO:0005886">
    <property type="term" value="C:plasma membrane"/>
    <property type="evidence" value="ECO:0007669"/>
    <property type="project" value="UniProtKB-SubCell"/>
</dbReference>
<comment type="subcellular location">
    <subcellularLocation>
        <location evidence="1">Cell membrane</location>
        <topology evidence="1">Multi-pass membrane protein</topology>
    </subcellularLocation>
</comment>
<name>A0A1I4ETK4_9LACT</name>
<feature type="transmembrane region" description="Helical" evidence="8">
    <location>
        <begin position="236"/>
        <end position="255"/>
    </location>
</feature>
<evidence type="ECO:0000256" key="4">
    <source>
        <dbReference type="ARBA" id="ARBA00022475"/>
    </source>
</evidence>
<reference evidence="10 11" key="1">
    <citation type="submission" date="2016-10" db="EMBL/GenBank/DDBJ databases">
        <authorList>
            <person name="de Groot N.N."/>
        </authorList>
    </citation>
    <scope>NUCLEOTIDE SEQUENCE [LARGE SCALE GENOMIC DNA]</scope>
    <source>
        <strain evidence="10 11">M79</strain>
    </source>
</reference>
<gene>
    <name evidence="9" type="ORF">QHR29_00960</name>
    <name evidence="10" type="ORF">SAMN05216438_101191</name>
</gene>
<evidence type="ECO:0000313" key="10">
    <source>
        <dbReference type="EMBL" id="SFL09042.1"/>
    </source>
</evidence>
<feature type="transmembrane region" description="Helical" evidence="8">
    <location>
        <begin position="261"/>
        <end position="280"/>
    </location>
</feature>
<evidence type="ECO:0000256" key="6">
    <source>
        <dbReference type="ARBA" id="ARBA00022989"/>
    </source>
</evidence>
<evidence type="ECO:0000256" key="5">
    <source>
        <dbReference type="ARBA" id="ARBA00022692"/>
    </source>
</evidence>
<evidence type="ECO:0000256" key="8">
    <source>
        <dbReference type="SAM" id="Phobius"/>
    </source>
</evidence>
<accession>A0A1I4ETK4</accession>
<reference evidence="9" key="2">
    <citation type="submission" date="2023-04" db="EMBL/GenBank/DDBJ databases">
        <title>Genomic analysis of Lactococcus garvieae isolates.</title>
        <authorList>
            <person name="Zhanghang C."/>
        </authorList>
    </citation>
    <scope>NUCLEOTIDE SEQUENCE</scope>
    <source>
        <strain evidence="9">ZB-1</strain>
    </source>
</reference>
<dbReference type="EMBL" id="FOTJ01000001">
    <property type="protein sequence ID" value="SFL09042.1"/>
    <property type="molecule type" value="Genomic_DNA"/>
</dbReference>
<keyword evidence="4" id="KW-1003">Cell membrane</keyword>
<feature type="transmembrane region" description="Helical" evidence="8">
    <location>
        <begin position="327"/>
        <end position="352"/>
    </location>
</feature>
<comment type="similarity">
    <text evidence="2">Belongs to the autoinducer-2 exporter (AI-2E) (TC 2.A.86) family.</text>
</comment>
<proteinExistence type="inferred from homology"/>
<dbReference type="InterPro" id="IPR002549">
    <property type="entry name" value="AI-2E-like"/>
</dbReference>
<feature type="transmembrane region" description="Helical" evidence="8">
    <location>
        <begin position="20"/>
        <end position="37"/>
    </location>
</feature>
<feature type="transmembrane region" description="Helical" evidence="8">
    <location>
        <begin position="175"/>
        <end position="197"/>
    </location>
</feature>
<evidence type="ECO:0000256" key="7">
    <source>
        <dbReference type="ARBA" id="ARBA00023136"/>
    </source>
</evidence>
<feature type="transmembrane region" description="Helical" evidence="8">
    <location>
        <begin position="43"/>
        <end position="68"/>
    </location>
</feature>
<dbReference type="Proteomes" id="UP001157396">
    <property type="component" value="Unassembled WGS sequence"/>
</dbReference>
<dbReference type="AlphaFoldDB" id="A0A1I4ETK4"/>
<evidence type="ECO:0000313" key="11">
    <source>
        <dbReference type="Proteomes" id="UP000181969"/>
    </source>
</evidence>
<dbReference type="RefSeq" id="WP_074749984.1">
    <property type="nucleotide sequence ID" value="NZ_AP026069.1"/>
</dbReference>
<feature type="transmembrane region" description="Helical" evidence="8">
    <location>
        <begin position="80"/>
        <end position="105"/>
    </location>
</feature>
<organism evidence="10 11">
    <name type="scientific">Lactococcus garvieae</name>
    <dbReference type="NCBI Taxonomy" id="1363"/>
    <lineage>
        <taxon>Bacteria</taxon>
        <taxon>Bacillati</taxon>
        <taxon>Bacillota</taxon>
        <taxon>Bacilli</taxon>
        <taxon>Lactobacillales</taxon>
        <taxon>Streptococcaceae</taxon>
        <taxon>Lactococcus</taxon>
    </lineage>
</organism>
<dbReference type="Proteomes" id="UP000181969">
    <property type="component" value="Unassembled WGS sequence"/>
</dbReference>
<keyword evidence="3" id="KW-0813">Transport</keyword>
<dbReference type="PANTHER" id="PTHR21716:SF53">
    <property type="entry name" value="PERMEASE PERM-RELATED"/>
    <property type="match status" value="1"/>
</dbReference>
<keyword evidence="5 8" id="KW-0812">Transmembrane</keyword>
<dbReference type="PANTHER" id="PTHR21716">
    <property type="entry name" value="TRANSMEMBRANE PROTEIN"/>
    <property type="match status" value="1"/>
</dbReference>
<evidence type="ECO:0000256" key="3">
    <source>
        <dbReference type="ARBA" id="ARBA00022448"/>
    </source>
</evidence>
<evidence type="ECO:0000313" key="9">
    <source>
        <dbReference type="EMBL" id="MDH7959046.1"/>
    </source>
</evidence>
<dbReference type="OrthoDB" id="9793390at2"/>